<dbReference type="Gene3D" id="1.25.40.10">
    <property type="entry name" value="Tetratricopeptide repeat domain"/>
    <property type="match status" value="1"/>
</dbReference>
<evidence type="ECO:0000313" key="3">
    <source>
        <dbReference type="Proteomes" id="UP001168146"/>
    </source>
</evidence>
<dbReference type="InterPro" id="IPR011990">
    <property type="entry name" value="TPR-like_helical_dom_sf"/>
</dbReference>
<protein>
    <recommendedName>
        <fullName evidence="1">SET domain-containing protein</fullName>
    </recommendedName>
</protein>
<accession>A0AAN6J2Y3</accession>
<sequence>MSSKTPAPETEQDAERQKVAFHLSGYMHKSLGRRGSEVEVYAKRIRSGDHDDFMTEISTALEEQSRLIAADLSGESTDAQSFDIPAILFMHDVTHRASSVHARQGQRRAAADPDHILARLDREAASVRRAPFVAISDVCSPSVASLDSLEVIKLSELTMETHHYGKALFVERVGTIVQQDTKALAAVKDVDGDAEAFELYHQDVNLANDLPLGLFFYIKEPYLTLSASGSLIIRVDHPTDLIHAGSKPKVVSASASVQEANRTAAEWKEVGNGFFKKQEYFKAGRVYECALEAGAEGKLKQDVSRNLAQVDLILGRNVSARLHAIDALSNDSDPALVALDVKSYFRAASASYQLRDFRQSEEDLSRLRSLSSNDEDGLRLLEKVRVRLKEVENGVYDLQQLVKRSSRLQPRIDIADFTRRTVVGWTKRRGRGLFAAEDVSLGELILCEKAFNATFGWESENSLTKTYDVRRKTFDGFPAPLWTSTIQKLQQSSPQRIAEVTSLTGRYPGLGSKTVIADGVHVLDAFQIHDIIAANAFAIPTPAKRQKTEAFGLMETVVPPGTKSSTIPENCALFTHAALINHSCLPNATRVFIGDAILLRATKAISKGDEILQAYVSTTLDVKARQERMNLIWNFTCSCALCKAETQEPDDLRQRRAAVIEEADRLAHDINTHLVDASQRDGIIRRAERLHARLKATFASEIWDGLPRAGMSRVQTALAGVYCLRKEYTRCRGMIVEAFDCLGWVLKLDKAGATALEVMAPKVGSATCVVEEMVWMLATAYRMLSESKKDRELAKQVRELARTVYVALNGVEMGIDKIDAELGDSAKSAGIPTR</sequence>
<evidence type="ECO:0000259" key="1">
    <source>
        <dbReference type="PROSITE" id="PS50280"/>
    </source>
</evidence>
<feature type="domain" description="SET" evidence="1">
    <location>
        <begin position="410"/>
        <end position="616"/>
    </location>
</feature>
<evidence type="ECO:0000313" key="2">
    <source>
        <dbReference type="EMBL" id="KAK0312526.1"/>
    </source>
</evidence>
<dbReference type="PROSITE" id="PS50280">
    <property type="entry name" value="SET"/>
    <property type="match status" value="1"/>
</dbReference>
<dbReference type="EMBL" id="JASUXU010000063">
    <property type="protein sequence ID" value="KAK0312526.1"/>
    <property type="molecule type" value="Genomic_DNA"/>
</dbReference>
<dbReference type="SUPFAM" id="SSF82199">
    <property type="entry name" value="SET domain"/>
    <property type="match status" value="1"/>
</dbReference>
<dbReference type="PANTHER" id="PTHR47643:SF2">
    <property type="entry name" value="TPR DOMAIN PROTEIN (AFU_ORTHOLOGUE AFUA_5G12710)"/>
    <property type="match status" value="1"/>
</dbReference>
<dbReference type="Gene3D" id="2.170.270.10">
    <property type="entry name" value="SET domain"/>
    <property type="match status" value="1"/>
</dbReference>
<dbReference type="Pfam" id="PF00856">
    <property type="entry name" value="SET"/>
    <property type="match status" value="1"/>
</dbReference>
<dbReference type="InterPro" id="IPR046341">
    <property type="entry name" value="SET_dom_sf"/>
</dbReference>
<dbReference type="InterPro" id="IPR001214">
    <property type="entry name" value="SET_dom"/>
</dbReference>
<gene>
    <name evidence="2" type="ORF">LTR82_013820</name>
</gene>
<dbReference type="SUPFAM" id="SSF48452">
    <property type="entry name" value="TPR-like"/>
    <property type="match status" value="1"/>
</dbReference>
<comment type="caution">
    <text evidence="2">The sequence shown here is derived from an EMBL/GenBank/DDBJ whole genome shotgun (WGS) entry which is preliminary data.</text>
</comment>
<name>A0AAN6J2Y3_9PEZI</name>
<proteinExistence type="predicted"/>
<dbReference type="Proteomes" id="UP001168146">
    <property type="component" value="Unassembled WGS sequence"/>
</dbReference>
<reference evidence="2" key="1">
    <citation type="submission" date="2021-12" db="EMBL/GenBank/DDBJ databases">
        <title>Black yeast isolated from Biological Soil Crust.</title>
        <authorList>
            <person name="Kurbessoian T."/>
        </authorList>
    </citation>
    <scope>NUCLEOTIDE SEQUENCE</scope>
    <source>
        <strain evidence="2">CCFEE 5208</strain>
    </source>
</reference>
<dbReference type="AlphaFoldDB" id="A0AAN6J2Y3"/>
<dbReference type="SMART" id="SM00317">
    <property type="entry name" value="SET"/>
    <property type="match status" value="1"/>
</dbReference>
<dbReference type="InterPro" id="IPR053209">
    <property type="entry name" value="Gramillin-biosynth_MTr"/>
</dbReference>
<dbReference type="PANTHER" id="PTHR47643">
    <property type="entry name" value="TPR DOMAIN PROTEIN (AFU_ORTHOLOGUE AFUA_5G12710)"/>
    <property type="match status" value="1"/>
</dbReference>
<organism evidence="2 3">
    <name type="scientific">Friedmanniomyces endolithicus</name>
    <dbReference type="NCBI Taxonomy" id="329885"/>
    <lineage>
        <taxon>Eukaryota</taxon>
        <taxon>Fungi</taxon>
        <taxon>Dikarya</taxon>
        <taxon>Ascomycota</taxon>
        <taxon>Pezizomycotina</taxon>
        <taxon>Dothideomycetes</taxon>
        <taxon>Dothideomycetidae</taxon>
        <taxon>Mycosphaerellales</taxon>
        <taxon>Teratosphaeriaceae</taxon>
        <taxon>Friedmanniomyces</taxon>
    </lineage>
</organism>